<sequence>MSVIKLIVQGAKIAFKSGIMLKSMVNVLVEDTKKTLEENMAKKEKPDTRWAKVKNGIFKVIDIATSTTAGRIISIGSAVFTAATGGLVWPFAIAVVATTIAAAGIGISIQAYRLRSFQRSKLELAILKELEKDPTKVKEALDSSKFNDLKLNENSIEKNRRVSIFKAAGKEMGSSLAENTAATALSVLSADTIMLVINGITTLLNYTNNSKMRASQDKLNAEQKKESDRMKSKLGLDVVSKDVEKLRELYKSVTGKEFEHKTPTFGSALYETVVKGMSNKETLLQYTASHNPYINKEPSVVYTPEEKALQQPVKRPAAHILEEILQEGPQVHTKQVLKERMRAAGNSGVAIAG</sequence>
<evidence type="ECO:0000313" key="2">
    <source>
        <dbReference type="EMBL" id="CAG7593605.1"/>
    </source>
</evidence>
<keyword evidence="3" id="KW-1185">Reference proteome</keyword>
<protein>
    <submittedName>
        <fullName evidence="2">Uncharacterized protein</fullName>
    </submittedName>
</protein>
<feature type="transmembrane region" description="Helical" evidence="1">
    <location>
        <begin position="87"/>
        <end position="112"/>
    </location>
</feature>
<comment type="caution">
    <text evidence="2">The sequence shown here is derived from an EMBL/GenBank/DDBJ whole genome shotgun (WGS) entry which is preliminary data.</text>
</comment>
<dbReference type="EMBL" id="CAJVAF010000298">
    <property type="protein sequence ID" value="CAG7593605.1"/>
    <property type="molecule type" value="Genomic_DNA"/>
</dbReference>
<dbReference type="AlphaFoldDB" id="A0A8S4C0P0"/>
<reference evidence="2" key="1">
    <citation type="submission" date="2021-06" db="EMBL/GenBank/DDBJ databases">
        <authorList>
            <person name="Nardi T."/>
            <person name="Nardi T."/>
        </authorList>
    </citation>
    <scope>NUCLEOTIDE SEQUENCE</scope>
</reference>
<evidence type="ECO:0000256" key="1">
    <source>
        <dbReference type="SAM" id="Phobius"/>
    </source>
</evidence>
<proteinExistence type="predicted"/>
<keyword evidence="1" id="KW-0812">Transmembrane</keyword>
<accession>A0A8S4C0P0</accession>
<dbReference type="Proteomes" id="UP000837675">
    <property type="component" value="Unassembled WGS sequence"/>
</dbReference>
<evidence type="ECO:0000313" key="3">
    <source>
        <dbReference type="Proteomes" id="UP000837675"/>
    </source>
</evidence>
<gene>
    <name evidence="2" type="ORF">MHYMCMPASI_00699</name>
</gene>
<keyword evidence="1" id="KW-1133">Transmembrane helix</keyword>
<name>A0A8S4C0P0_9ACAR</name>
<keyword evidence="1" id="KW-0472">Membrane</keyword>
<organism evidence="2 3">
    <name type="scientific">Hyalomma marginatum</name>
    <dbReference type="NCBI Taxonomy" id="34627"/>
    <lineage>
        <taxon>Eukaryota</taxon>
        <taxon>Metazoa</taxon>
        <taxon>Ecdysozoa</taxon>
        <taxon>Arthropoda</taxon>
        <taxon>Chelicerata</taxon>
        <taxon>Arachnida</taxon>
        <taxon>Acari</taxon>
        <taxon>Parasitiformes</taxon>
        <taxon>Ixodida</taxon>
        <taxon>Ixodoidea</taxon>
        <taxon>Ixodidae</taxon>
        <taxon>Hyalomminae</taxon>
        <taxon>Hyalomma</taxon>
    </lineage>
</organism>